<evidence type="ECO:0000313" key="2">
    <source>
        <dbReference type="Proteomes" id="UP001164746"/>
    </source>
</evidence>
<dbReference type="SUPFAM" id="SSF52266">
    <property type="entry name" value="SGNH hydrolase"/>
    <property type="match status" value="1"/>
</dbReference>
<keyword evidence="2" id="KW-1185">Reference proteome</keyword>
<proteinExistence type="predicted"/>
<dbReference type="Proteomes" id="UP001164746">
    <property type="component" value="Chromosome 5"/>
</dbReference>
<accession>A0ABY7E376</accession>
<evidence type="ECO:0000313" key="1">
    <source>
        <dbReference type="EMBL" id="WAR04443.1"/>
    </source>
</evidence>
<organism evidence="1 2">
    <name type="scientific">Mya arenaria</name>
    <name type="common">Soft-shell clam</name>
    <dbReference type="NCBI Taxonomy" id="6604"/>
    <lineage>
        <taxon>Eukaryota</taxon>
        <taxon>Metazoa</taxon>
        <taxon>Spiralia</taxon>
        <taxon>Lophotrochozoa</taxon>
        <taxon>Mollusca</taxon>
        <taxon>Bivalvia</taxon>
        <taxon>Autobranchia</taxon>
        <taxon>Heteroconchia</taxon>
        <taxon>Euheterodonta</taxon>
        <taxon>Imparidentia</taxon>
        <taxon>Neoheterodontei</taxon>
        <taxon>Myida</taxon>
        <taxon>Myoidea</taxon>
        <taxon>Myidae</taxon>
        <taxon>Mya</taxon>
    </lineage>
</organism>
<sequence length="82" mass="9525">MKQVILALMPLFPYTNIVYSCILPRLNWRYSFNDKIMENSRDRAIKHSDFNDIWPGLFLPDGVHLSPVGNNIFLSTLRSAIE</sequence>
<gene>
    <name evidence="1" type="ORF">MAR_019812</name>
</gene>
<dbReference type="PROSITE" id="PS51257">
    <property type="entry name" value="PROKAR_LIPOPROTEIN"/>
    <property type="match status" value="1"/>
</dbReference>
<dbReference type="EMBL" id="CP111016">
    <property type="protein sequence ID" value="WAR04443.1"/>
    <property type="molecule type" value="Genomic_DNA"/>
</dbReference>
<protein>
    <submittedName>
        <fullName evidence="1">Uncharacterized protein</fullName>
    </submittedName>
</protein>
<reference evidence="1" key="1">
    <citation type="submission" date="2022-11" db="EMBL/GenBank/DDBJ databases">
        <title>Centuries of genome instability and evolution in soft-shell clam transmissible cancer (bioRxiv).</title>
        <authorList>
            <person name="Hart S.F.M."/>
            <person name="Yonemitsu M.A."/>
            <person name="Giersch R.M."/>
            <person name="Beal B.F."/>
            <person name="Arriagada G."/>
            <person name="Davis B.W."/>
            <person name="Ostrander E.A."/>
            <person name="Goff S.P."/>
            <person name="Metzger M.J."/>
        </authorList>
    </citation>
    <scope>NUCLEOTIDE SEQUENCE</scope>
    <source>
        <strain evidence="1">MELC-2E11</strain>
        <tissue evidence="1">Siphon/mantle</tissue>
    </source>
</reference>
<name>A0ABY7E376_MYAAR</name>